<keyword evidence="3" id="KW-1185">Reference proteome</keyword>
<dbReference type="RefSeq" id="WP_093994884.1">
    <property type="nucleotide sequence ID" value="NZ_FXYD01000001.1"/>
</dbReference>
<gene>
    <name evidence="2" type="ORF">OCA8868_00419</name>
</gene>
<sequence length="191" mass="21074">MGLIERIFTGVFGDGRNVVAETAHVFRENAEGAAVRQAGIKRQSMQQFASEFAVPRSGFFDRLMDGLNRLPRPLLAFGTIGLFVVAMVDPVWFATRMQGIALVPDPLWWLMGAIVSFYFGARHQAHSQDFQQSIAQTMARVPTVIENTRSLQAMQYDTPQVAQSSPSADLTLGAVTPASNPALVEWQHHQS</sequence>
<accession>A0A238JNU7</accession>
<keyword evidence="1" id="KW-0812">Transmembrane</keyword>
<feature type="transmembrane region" description="Helical" evidence="1">
    <location>
        <begin position="74"/>
        <end position="94"/>
    </location>
</feature>
<name>A0A238JNU7_9RHOB</name>
<keyword evidence="1" id="KW-1133">Transmembrane helix</keyword>
<evidence type="ECO:0008006" key="4">
    <source>
        <dbReference type="Google" id="ProtNLM"/>
    </source>
</evidence>
<organism evidence="2 3">
    <name type="scientific">Octadecabacter ascidiaceicola</name>
    <dbReference type="NCBI Taxonomy" id="1655543"/>
    <lineage>
        <taxon>Bacteria</taxon>
        <taxon>Pseudomonadati</taxon>
        <taxon>Pseudomonadota</taxon>
        <taxon>Alphaproteobacteria</taxon>
        <taxon>Rhodobacterales</taxon>
        <taxon>Roseobacteraceae</taxon>
        <taxon>Octadecabacter</taxon>
    </lineage>
</organism>
<dbReference type="AlphaFoldDB" id="A0A238JNU7"/>
<proteinExistence type="predicted"/>
<evidence type="ECO:0000313" key="2">
    <source>
        <dbReference type="EMBL" id="SMX31552.1"/>
    </source>
</evidence>
<dbReference type="OrthoDB" id="7355053at2"/>
<dbReference type="EMBL" id="FXYD01000001">
    <property type="protein sequence ID" value="SMX31552.1"/>
    <property type="molecule type" value="Genomic_DNA"/>
</dbReference>
<dbReference type="Proteomes" id="UP000203464">
    <property type="component" value="Unassembled WGS sequence"/>
</dbReference>
<reference evidence="3" key="1">
    <citation type="submission" date="2017-05" db="EMBL/GenBank/DDBJ databases">
        <authorList>
            <person name="Rodrigo-Torres L."/>
            <person name="Arahal R. D."/>
            <person name="Lucena T."/>
        </authorList>
    </citation>
    <scope>NUCLEOTIDE SEQUENCE [LARGE SCALE GENOMIC DNA]</scope>
    <source>
        <strain evidence="3">CECT 8868</strain>
    </source>
</reference>
<evidence type="ECO:0000256" key="1">
    <source>
        <dbReference type="SAM" id="Phobius"/>
    </source>
</evidence>
<protein>
    <recommendedName>
        <fullName evidence="4">Holin of 3TMs, for gene-transfer release</fullName>
    </recommendedName>
</protein>
<dbReference type="InterPro" id="IPR021497">
    <property type="entry name" value="GTA_holin_3TM"/>
</dbReference>
<keyword evidence="1" id="KW-0472">Membrane</keyword>
<dbReference type="Pfam" id="PF11351">
    <property type="entry name" value="GTA_holin_3TM"/>
    <property type="match status" value="1"/>
</dbReference>
<feature type="transmembrane region" description="Helical" evidence="1">
    <location>
        <begin position="106"/>
        <end position="121"/>
    </location>
</feature>
<evidence type="ECO:0000313" key="3">
    <source>
        <dbReference type="Proteomes" id="UP000203464"/>
    </source>
</evidence>